<dbReference type="SMART" id="SM00388">
    <property type="entry name" value="HisKA"/>
    <property type="match status" value="1"/>
</dbReference>
<comment type="catalytic activity">
    <reaction evidence="1">
        <text>ATP + protein L-histidine = ADP + protein N-phospho-L-histidine.</text>
        <dbReference type="EC" id="2.7.13.3"/>
    </reaction>
</comment>
<dbReference type="SMART" id="SM00387">
    <property type="entry name" value="HATPase_c"/>
    <property type="match status" value="1"/>
</dbReference>
<evidence type="ECO:0000313" key="12">
    <source>
        <dbReference type="EMBL" id="AXA83455.1"/>
    </source>
</evidence>
<organism evidence="12 13">
    <name type="scientific">Solilutibacter oculi</name>
    <dbReference type="NCBI Taxonomy" id="2698682"/>
    <lineage>
        <taxon>Bacteria</taxon>
        <taxon>Pseudomonadati</taxon>
        <taxon>Pseudomonadota</taxon>
        <taxon>Gammaproteobacteria</taxon>
        <taxon>Lysobacterales</taxon>
        <taxon>Lysobacteraceae</taxon>
        <taxon>Solilutibacter</taxon>
    </lineage>
</organism>
<keyword evidence="4" id="KW-0597">Phosphoprotein</keyword>
<dbReference type="PANTHER" id="PTHR45436">
    <property type="entry name" value="SENSOR HISTIDINE KINASE YKOH"/>
    <property type="match status" value="1"/>
</dbReference>
<accession>A0A344J345</accession>
<dbReference type="RefSeq" id="WP_112925677.1">
    <property type="nucleotide sequence ID" value="NZ_CP029556.1"/>
</dbReference>
<dbReference type="SUPFAM" id="SSF47384">
    <property type="entry name" value="Homodimeric domain of signal transducing histidine kinase"/>
    <property type="match status" value="1"/>
</dbReference>
<dbReference type="InterPro" id="IPR005467">
    <property type="entry name" value="His_kinase_dom"/>
</dbReference>
<feature type="transmembrane region" description="Helical" evidence="10">
    <location>
        <begin position="13"/>
        <end position="37"/>
    </location>
</feature>
<dbReference type="GO" id="GO:0000155">
    <property type="term" value="F:phosphorelay sensor kinase activity"/>
    <property type="evidence" value="ECO:0007669"/>
    <property type="project" value="InterPro"/>
</dbReference>
<comment type="subcellular location">
    <subcellularLocation>
        <location evidence="2">Membrane</location>
    </subcellularLocation>
</comment>
<keyword evidence="9 10" id="KW-0472">Membrane</keyword>
<dbReference type="EMBL" id="CP029556">
    <property type="protein sequence ID" value="AXA83455.1"/>
    <property type="molecule type" value="Genomic_DNA"/>
</dbReference>
<keyword evidence="7 12" id="KW-0418">Kinase</keyword>
<dbReference type="PROSITE" id="PS50109">
    <property type="entry name" value="HIS_KIN"/>
    <property type="match status" value="1"/>
</dbReference>
<dbReference type="KEGG" id="lue:DCD74_00985"/>
<dbReference type="EC" id="2.7.13.3" evidence="3"/>
<gene>
    <name evidence="12" type="ORF">DCD74_00985</name>
</gene>
<evidence type="ECO:0000256" key="9">
    <source>
        <dbReference type="ARBA" id="ARBA00023136"/>
    </source>
</evidence>
<feature type="transmembrane region" description="Helical" evidence="10">
    <location>
        <begin position="129"/>
        <end position="153"/>
    </location>
</feature>
<sequence length="425" mass="47438">MAPSESLSRKIRWIFILQGVAASVLVMLGTLYGSLLLRDVLLKQRLMTEVQRSWELIEQSPDTPLPRNATFESYFVPAGEMPDHVPPNLRPLTSGLHRSSTDTRRISYVSERADGTLYLSMSPGTTDRIVKWISVLAVAMSVLGIAFISWLGYRRCKRIVAPVSQLTDRVLAWDPRSPQPPQFDLGGPGGENTYEVAHLGDALASMSRRVEEYVDRERNFTRDASHELRTPVTVVRMAGDLLESETLSVRGERSLRRIRQATQDMESLIDAFLVLARHPDIPVDSEDVQVQDVVHEEAASAGKWLEGKDVTLRVMVNADPQVHAPPRVLGIIVSQLLRNACNFTTQGQVDMAIERDRVEIRDTGIGMDEDTIAHAFDPFWRADISDYTAKGMGLTIAQRLAERFGWSIALHSEPGRGTLAVLKFA</sequence>
<dbReference type="Pfam" id="PF02518">
    <property type="entry name" value="HATPase_c"/>
    <property type="match status" value="1"/>
</dbReference>
<dbReference type="InterPro" id="IPR036890">
    <property type="entry name" value="HATPase_C_sf"/>
</dbReference>
<name>A0A344J345_9GAMM</name>
<feature type="domain" description="Histidine kinase" evidence="11">
    <location>
        <begin position="223"/>
        <end position="425"/>
    </location>
</feature>
<evidence type="ECO:0000256" key="3">
    <source>
        <dbReference type="ARBA" id="ARBA00012438"/>
    </source>
</evidence>
<dbReference type="InterPro" id="IPR003661">
    <property type="entry name" value="HisK_dim/P_dom"/>
</dbReference>
<dbReference type="CDD" id="cd00082">
    <property type="entry name" value="HisKA"/>
    <property type="match status" value="1"/>
</dbReference>
<dbReference type="PRINTS" id="PR00344">
    <property type="entry name" value="BCTRLSENSOR"/>
</dbReference>
<dbReference type="SUPFAM" id="SSF55874">
    <property type="entry name" value="ATPase domain of HSP90 chaperone/DNA topoisomerase II/histidine kinase"/>
    <property type="match status" value="1"/>
</dbReference>
<dbReference type="PANTHER" id="PTHR45436:SF16">
    <property type="entry name" value="HISTIDINE KINASE"/>
    <property type="match status" value="1"/>
</dbReference>
<evidence type="ECO:0000256" key="8">
    <source>
        <dbReference type="ARBA" id="ARBA00022989"/>
    </source>
</evidence>
<evidence type="ECO:0000313" key="13">
    <source>
        <dbReference type="Proteomes" id="UP000251842"/>
    </source>
</evidence>
<evidence type="ECO:0000256" key="1">
    <source>
        <dbReference type="ARBA" id="ARBA00000085"/>
    </source>
</evidence>
<dbReference type="InterPro" id="IPR004358">
    <property type="entry name" value="Sig_transdc_His_kin-like_C"/>
</dbReference>
<keyword evidence="6 10" id="KW-0812">Transmembrane</keyword>
<evidence type="ECO:0000256" key="5">
    <source>
        <dbReference type="ARBA" id="ARBA00022679"/>
    </source>
</evidence>
<dbReference type="Pfam" id="PF00512">
    <property type="entry name" value="HisKA"/>
    <property type="match status" value="1"/>
</dbReference>
<protein>
    <recommendedName>
        <fullName evidence="3">histidine kinase</fullName>
        <ecNumber evidence="3">2.7.13.3</ecNumber>
    </recommendedName>
</protein>
<dbReference type="GO" id="GO:0005886">
    <property type="term" value="C:plasma membrane"/>
    <property type="evidence" value="ECO:0007669"/>
    <property type="project" value="TreeGrafter"/>
</dbReference>
<dbReference type="AlphaFoldDB" id="A0A344J345"/>
<reference evidence="13" key="1">
    <citation type="submission" date="2018-05" db="EMBL/GenBank/DDBJ databases">
        <title>Luteimonas pekinense sp. nov., isolated from human Meibomian gland secretions, Beijing, China.</title>
        <authorList>
            <person name="Wen T."/>
            <person name="Bai H."/>
            <person name="Lv H."/>
        </authorList>
    </citation>
    <scope>NUCLEOTIDE SEQUENCE [LARGE SCALE GENOMIC DNA]</scope>
    <source>
        <strain evidence="13">83-4</strain>
    </source>
</reference>
<evidence type="ECO:0000256" key="10">
    <source>
        <dbReference type="SAM" id="Phobius"/>
    </source>
</evidence>
<evidence type="ECO:0000256" key="4">
    <source>
        <dbReference type="ARBA" id="ARBA00022553"/>
    </source>
</evidence>
<evidence type="ECO:0000256" key="2">
    <source>
        <dbReference type="ARBA" id="ARBA00004370"/>
    </source>
</evidence>
<dbReference type="Gene3D" id="3.30.565.10">
    <property type="entry name" value="Histidine kinase-like ATPase, C-terminal domain"/>
    <property type="match status" value="1"/>
</dbReference>
<dbReference type="OrthoDB" id="9121563at2"/>
<proteinExistence type="predicted"/>
<keyword evidence="13" id="KW-1185">Reference proteome</keyword>
<dbReference type="Gene3D" id="1.10.287.130">
    <property type="match status" value="1"/>
</dbReference>
<evidence type="ECO:0000256" key="7">
    <source>
        <dbReference type="ARBA" id="ARBA00022777"/>
    </source>
</evidence>
<dbReference type="Proteomes" id="UP000251842">
    <property type="component" value="Chromosome"/>
</dbReference>
<dbReference type="InterPro" id="IPR050428">
    <property type="entry name" value="TCS_sensor_his_kinase"/>
</dbReference>
<dbReference type="InterPro" id="IPR003594">
    <property type="entry name" value="HATPase_dom"/>
</dbReference>
<evidence type="ECO:0000259" key="11">
    <source>
        <dbReference type="PROSITE" id="PS50109"/>
    </source>
</evidence>
<dbReference type="InterPro" id="IPR036097">
    <property type="entry name" value="HisK_dim/P_sf"/>
</dbReference>
<evidence type="ECO:0000256" key="6">
    <source>
        <dbReference type="ARBA" id="ARBA00022692"/>
    </source>
</evidence>
<keyword evidence="8 10" id="KW-1133">Transmembrane helix</keyword>
<keyword evidence="5" id="KW-0808">Transferase</keyword>